<gene>
    <name evidence="2" type="ORF">GSB_154969</name>
</gene>
<evidence type="ECO:0000313" key="2">
    <source>
        <dbReference type="EMBL" id="ESU40254.1"/>
    </source>
</evidence>
<evidence type="ECO:0000313" key="3">
    <source>
        <dbReference type="Proteomes" id="UP000018040"/>
    </source>
</evidence>
<organism evidence="2 3">
    <name type="scientific">Giardia intestinalis</name>
    <name type="common">Giardia lamblia</name>
    <dbReference type="NCBI Taxonomy" id="5741"/>
    <lineage>
        <taxon>Eukaryota</taxon>
        <taxon>Metamonada</taxon>
        <taxon>Diplomonadida</taxon>
        <taxon>Hexamitidae</taxon>
        <taxon>Giardiinae</taxon>
        <taxon>Giardia</taxon>
    </lineage>
</organism>
<dbReference type="VEuPathDB" id="GiardiaDB:QR46_4792"/>
<feature type="compositionally biased region" description="Acidic residues" evidence="1">
    <location>
        <begin position="91"/>
        <end position="102"/>
    </location>
</feature>
<feature type="region of interest" description="Disordered" evidence="1">
    <location>
        <begin position="68"/>
        <end position="102"/>
    </location>
</feature>
<name>V6TNS4_GIAIN</name>
<dbReference type="OrthoDB" id="2020972at2759"/>
<reference evidence="3" key="1">
    <citation type="submission" date="2012-02" db="EMBL/GenBank/DDBJ databases">
        <title>Genome sequencing of Giardia lamblia Genotypes A2 and B isolates (DH and GS) and comparative analysis with the genomes of Genotypes A1 and E (WB and Pig).</title>
        <authorList>
            <person name="Adam R."/>
            <person name="Dahlstrom E."/>
            <person name="Martens C."/>
            <person name="Bruno D."/>
            <person name="Barbian K."/>
            <person name="Porcella S.F."/>
            <person name="Nash T."/>
        </authorList>
    </citation>
    <scope>NUCLEOTIDE SEQUENCE</scope>
    <source>
        <strain evidence="3">GS</strain>
    </source>
</reference>
<comment type="caution">
    <text evidence="2">The sequence shown here is derived from an EMBL/GenBank/DDBJ whole genome shotgun (WGS) entry which is preliminary data.</text>
</comment>
<feature type="compositionally biased region" description="Polar residues" evidence="1">
    <location>
        <begin position="73"/>
        <end position="86"/>
    </location>
</feature>
<reference evidence="2 3" key="2">
    <citation type="journal article" date="2013" name="Genome Biol. Evol.">
        <title>Genome sequencing of Giardia lamblia genotypes A2 and B isolates (DH and GS) and comparative analysis with the genomes of genotypes A1 and E (WB and Pig).</title>
        <authorList>
            <person name="Adam R.D."/>
            <person name="Dahlstrom E.W."/>
            <person name="Martens C.A."/>
            <person name="Bruno D.P."/>
            <person name="Barbian K.D."/>
            <person name="Ricklefs S.M."/>
            <person name="Hernandez M.M."/>
            <person name="Narla N.P."/>
            <person name="Patel R.B."/>
            <person name="Porcella S.F."/>
            <person name="Nash T.E."/>
        </authorList>
    </citation>
    <scope>NUCLEOTIDE SEQUENCE [LARGE SCALE GENOMIC DNA]</scope>
    <source>
        <strain evidence="2 3">GS</strain>
    </source>
</reference>
<dbReference type="EMBL" id="AHHH01000269">
    <property type="protein sequence ID" value="ESU40254.1"/>
    <property type="molecule type" value="Genomic_DNA"/>
</dbReference>
<proteinExistence type="predicted"/>
<dbReference type="AlphaFoldDB" id="V6TNS4"/>
<protein>
    <submittedName>
        <fullName evidence="2">DNA-dependent RNA polymerase beta' subunit/160 kD subunit</fullName>
    </submittedName>
</protein>
<sequence length="102" mass="11532">MMNNDVKELILRDTYQKLCYYQTLLPNNAQHTALVGSNDLIIVSELEKLPYSTLPSVLSVVQQRNHKKEHIVNAQSQPQPETSSADSDAKEYEDDDSIDILA</sequence>
<dbReference type="Proteomes" id="UP000018040">
    <property type="component" value="Unassembled WGS sequence"/>
</dbReference>
<accession>V6TNS4</accession>
<evidence type="ECO:0000256" key="1">
    <source>
        <dbReference type="SAM" id="MobiDB-lite"/>
    </source>
</evidence>